<reference evidence="3 4" key="1">
    <citation type="submission" date="2021-03" db="EMBL/GenBank/DDBJ databases">
        <title>Enterococcal diversity collection.</title>
        <authorList>
            <person name="Gilmore M.S."/>
            <person name="Schwartzman J."/>
            <person name="Van Tyne D."/>
            <person name="Martin M."/>
            <person name="Earl A.M."/>
            <person name="Manson A.L."/>
            <person name="Straub T."/>
            <person name="Salamzade R."/>
            <person name="Saavedra J."/>
            <person name="Lebreton F."/>
            <person name="Prichula J."/>
            <person name="Schaufler K."/>
            <person name="Gaca A."/>
            <person name="Sgardioli B."/>
            <person name="Wagenaar J."/>
            <person name="Strong T."/>
        </authorList>
    </citation>
    <scope>NUCLEOTIDE SEQUENCE [LARGE SCALE GENOMIC DNA]</scope>
    <source>
        <strain evidence="3 4">MJM16</strain>
    </source>
</reference>
<protein>
    <submittedName>
        <fullName evidence="3">Helix-turn-helix domain-containing protein</fullName>
    </submittedName>
</protein>
<gene>
    <name evidence="3" type="ORF">JZO85_06145</name>
</gene>
<evidence type="ECO:0000313" key="4">
    <source>
        <dbReference type="Proteomes" id="UP000664495"/>
    </source>
</evidence>
<feature type="domain" description="PucR C-terminal helix-turn-helix" evidence="2">
    <location>
        <begin position="492"/>
        <end position="549"/>
    </location>
</feature>
<dbReference type="Gene3D" id="1.10.10.2840">
    <property type="entry name" value="PucR C-terminal helix-turn-helix domain"/>
    <property type="match status" value="1"/>
</dbReference>
<evidence type="ECO:0000313" key="3">
    <source>
        <dbReference type="EMBL" id="MBO0451843.1"/>
    </source>
</evidence>
<dbReference type="PANTHER" id="PTHR33744">
    <property type="entry name" value="CARBOHYDRATE DIACID REGULATOR"/>
    <property type="match status" value="1"/>
</dbReference>
<dbReference type="InterPro" id="IPR051448">
    <property type="entry name" value="CdaR-like_regulators"/>
</dbReference>
<keyword evidence="4" id="KW-1185">Reference proteome</keyword>
<comment type="caution">
    <text evidence="3">The sequence shown here is derived from an EMBL/GenBank/DDBJ whole genome shotgun (WGS) entry which is preliminary data.</text>
</comment>
<sequence length="560" mass="65514">MLDNPMQYVFNYEFRDVTVKDLVKSKKLEASEVYADELSLDNIIKSATVMDVEDIVPWLHEGDVVFISRFMKNCFTNIFIQRILLKKVSCVITQKKFKKYVTDEQFELLKKNNLPIIFVSDSSSWSDLIVAIQNLIIQNQTHYLVENQEFQNSIINYLSSSSSQNSLCDIVHSLTGITIAITNRNLQLVDYSKDNDWESDLAGLTKKELVEKKAIGENFNELPIFGFHYSRESQAETPDYFVIPDRLSRYGACFYIIVKHKEETLYLSPQIIGRIETVESIYSLKHSIISDLRKSNYYFKTVVFEDLLEMEERDEKKRHHISLNLKQDLKEYYHLIIIKNAKDNTICKNVDLLTGFIDYIKHKGFADDELLLFVYKEHWIILIDDSIHSIKKTGDTIYELLVTYFENDGFVIGISNLHHYWELKQAFNEASFAVDYLVHNSNSQSTLLYNELGIIKLFTDQNSQINSVYTNEMYRTFLKPVLEYDKEQQTALYETLVTFFSNDLSFVKTSATLFIHVNTLRARIKTIEKILNVDTNRIDSLMNIRLAVLLYQFGYFEKIE</sequence>
<dbReference type="InterPro" id="IPR012914">
    <property type="entry name" value="PucR_dom"/>
</dbReference>
<accession>A0ABS3HEF5</accession>
<dbReference type="Pfam" id="PF13556">
    <property type="entry name" value="HTH_30"/>
    <property type="match status" value="1"/>
</dbReference>
<name>A0ABS3HEF5_9ENTE</name>
<dbReference type="RefSeq" id="WP_207107623.1">
    <property type="nucleotide sequence ID" value="NZ_JAFLVR010000012.1"/>
</dbReference>
<dbReference type="InterPro" id="IPR025736">
    <property type="entry name" value="PucR_C-HTH_dom"/>
</dbReference>
<dbReference type="EMBL" id="JAFLVR010000012">
    <property type="protein sequence ID" value="MBO0451843.1"/>
    <property type="molecule type" value="Genomic_DNA"/>
</dbReference>
<dbReference type="Pfam" id="PF07905">
    <property type="entry name" value="PucR"/>
    <property type="match status" value="1"/>
</dbReference>
<proteinExistence type="predicted"/>
<dbReference type="InterPro" id="IPR042070">
    <property type="entry name" value="PucR_C-HTH_sf"/>
</dbReference>
<dbReference type="Proteomes" id="UP000664495">
    <property type="component" value="Unassembled WGS sequence"/>
</dbReference>
<evidence type="ECO:0000259" key="2">
    <source>
        <dbReference type="Pfam" id="PF13556"/>
    </source>
</evidence>
<organism evidence="3 4">
    <name type="scientific">Candidatus Enterococcus murrayae</name>
    <dbReference type="NCBI Taxonomy" id="2815321"/>
    <lineage>
        <taxon>Bacteria</taxon>
        <taxon>Bacillati</taxon>
        <taxon>Bacillota</taxon>
        <taxon>Bacilli</taxon>
        <taxon>Lactobacillales</taxon>
        <taxon>Enterococcaceae</taxon>
        <taxon>Enterococcus</taxon>
    </lineage>
</organism>
<evidence type="ECO:0000259" key="1">
    <source>
        <dbReference type="Pfam" id="PF07905"/>
    </source>
</evidence>
<feature type="domain" description="Purine catabolism PurC-like" evidence="1">
    <location>
        <begin position="21"/>
        <end position="136"/>
    </location>
</feature>